<keyword evidence="4" id="KW-0694">RNA-binding</keyword>
<dbReference type="InterPro" id="IPR008271">
    <property type="entry name" value="Ser/Thr_kinase_AS"/>
</dbReference>
<evidence type="ECO:0000313" key="10">
    <source>
        <dbReference type="Proteomes" id="UP001360560"/>
    </source>
</evidence>
<dbReference type="SMART" id="SM00220">
    <property type="entry name" value="S_TKc"/>
    <property type="match status" value="1"/>
</dbReference>
<dbReference type="EMBL" id="BTFZ01000020">
    <property type="protein sequence ID" value="GMM38872.1"/>
    <property type="molecule type" value="Genomic_DNA"/>
</dbReference>
<evidence type="ECO:0000256" key="6">
    <source>
        <dbReference type="RuleBase" id="RU000304"/>
    </source>
</evidence>
<evidence type="ECO:0000256" key="2">
    <source>
        <dbReference type="ARBA" id="ARBA00022741"/>
    </source>
</evidence>
<evidence type="ECO:0000256" key="5">
    <source>
        <dbReference type="PROSITE-ProRule" id="PRU10141"/>
    </source>
</evidence>
<feature type="binding site" evidence="5">
    <location>
        <position position="214"/>
    </location>
    <ligand>
        <name>ATP</name>
        <dbReference type="ChEBI" id="CHEBI:30616"/>
    </ligand>
</feature>
<evidence type="ECO:0000256" key="1">
    <source>
        <dbReference type="ARBA" id="ARBA00005575"/>
    </source>
</evidence>
<feature type="domain" description="FHA" evidence="7">
    <location>
        <begin position="75"/>
        <end position="131"/>
    </location>
</feature>
<comment type="caution">
    <text evidence="9">The sequence shown here is derived from an EMBL/GenBank/DDBJ whole genome shotgun (WGS) entry which is preliminary data.</text>
</comment>
<sequence length="472" mass="54036">MELNKPDIKPTQSLGYLVFDMNQIKKIQLKIGSDLELQDNHKQLSFSFRDQIIVKNIKETFNNSGIYKISKNDIVKIGRNPMNNNLILENEILVSKSHCAIWPIQFEENSAPLIYLKDTSLNGVYVNDQLVGKNEIVLLEDGDTIEIKLVIKFVLRYRTYFKNLIESQSNVIDIQPVSSKWNISNRLVGCGTFGSVFIAKNIDKMSLTKTCAVKVIKASNMEVQIREAELLSSLNHPNIIKIFECHYENGKIYLFEELICGGDLFSYLARGEHLKALSEPDCAIIMYQILQAVGYLHSNGIVHRDLKLDNILLTSPESLSKIVLTDFGTAFKYDDRYKRMKTVVGTCEYTAPEVGLLNSSDNYGAPNSQTGYTSKCDMWSIGVILHIILSGISPFYMDGEERNIIKASRNCHLDFGKRQWKKVSLDAQDLIKHLLVLDQVQRFDCEDCLNHSWLDYYRELLDMIYRSKILRN</sequence>
<dbReference type="InterPro" id="IPR000253">
    <property type="entry name" value="FHA_dom"/>
</dbReference>
<feature type="domain" description="Protein kinase" evidence="8">
    <location>
        <begin position="182"/>
        <end position="454"/>
    </location>
</feature>
<dbReference type="RefSeq" id="XP_064855867.1">
    <property type="nucleotide sequence ID" value="XM_064999795.1"/>
</dbReference>
<dbReference type="Gene3D" id="2.60.200.20">
    <property type="match status" value="1"/>
</dbReference>
<dbReference type="Pfam" id="PF00498">
    <property type="entry name" value="FHA"/>
    <property type="match status" value="1"/>
</dbReference>
<dbReference type="GeneID" id="90076860"/>
<gene>
    <name evidence="9" type="ORF">DASC09_062110</name>
</gene>
<dbReference type="GO" id="GO:0005524">
    <property type="term" value="F:ATP binding"/>
    <property type="evidence" value="ECO:0007669"/>
    <property type="project" value="UniProtKB-UniRule"/>
</dbReference>
<dbReference type="SUPFAM" id="SSF56112">
    <property type="entry name" value="Protein kinase-like (PK-like)"/>
    <property type="match status" value="1"/>
</dbReference>
<dbReference type="InterPro" id="IPR008984">
    <property type="entry name" value="SMAD_FHA_dom_sf"/>
</dbReference>
<dbReference type="SMART" id="SM00240">
    <property type="entry name" value="FHA"/>
    <property type="match status" value="1"/>
</dbReference>
<dbReference type="PROSITE" id="PS00108">
    <property type="entry name" value="PROTEIN_KINASE_ST"/>
    <property type="match status" value="1"/>
</dbReference>
<dbReference type="GO" id="GO:0004674">
    <property type="term" value="F:protein serine/threonine kinase activity"/>
    <property type="evidence" value="ECO:0007669"/>
    <property type="project" value="UniProtKB-KW"/>
</dbReference>
<evidence type="ECO:0000256" key="4">
    <source>
        <dbReference type="PROSITE-ProRule" id="PRU00182"/>
    </source>
</evidence>
<keyword evidence="9" id="KW-0808">Transferase</keyword>
<evidence type="ECO:0000259" key="8">
    <source>
        <dbReference type="PROSITE" id="PS50011"/>
    </source>
</evidence>
<comment type="similarity">
    <text evidence="1">Belongs to the protein kinase superfamily. CAMK Ser/Thr protein kinase family. CHEK2 subfamily.</text>
</comment>
<dbReference type="SUPFAM" id="SSF49879">
    <property type="entry name" value="SMAD/FHA domain"/>
    <property type="match status" value="1"/>
</dbReference>
<organism evidence="9 10">
    <name type="scientific">Saccharomycopsis crataegensis</name>
    <dbReference type="NCBI Taxonomy" id="43959"/>
    <lineage>
        <taxon>Eukaryota</taxon>
        <taxon>Fungi</taxon>
        <taxon>Dikarya</taxon>
        <taxon>Ascomycota</taxon>
        <taxon>Saccharomycotina</taxon>
        <taxon>Saccharomycetes</taxon>
        <taxon>Saccharomycopsidaceae</taxon>
        <taxon>Saccharomycopsis</taxon>
    </lineage>
</organism>
<dbReference type="Proteomes" id="UP001360560">
    <property type="component" value="Unassembled WGS sequence"/>
</dbReference>
<dbReference type="PROSITE" id="PS50889">
    <property type="entry name" value="S4"/>
    <property type="match status" value="1"/>
</dbReference>
<accession>A0AAV5QWS0</accession>
<keyword evidence="9" id="KW-0418">Kinase</keyword>
<name>A0AAV5QWS0_9ASCO</name>
<dbReference type="CDD" id="cd22670">
    <property type="entry name" value="FHA_MEK1-like"/>
    <property type="match status" value="1"/>
</dbReference>
<evidence type="ECO:0000313" key="9">
    <source>
        <dbReference type="EMBL" id="GMM38872.1"/>
    </source>
</evidence>
<proteinExistence type="inferred from homology"/>
<dbReference type="Gene3D" id="1.10.510.10">
    <property type="entry name" value="Transferase(Phosphotransferase) domain 1"/>
    <property type="match status" value="1"/>
</dbReference>
<dbReference type="GO" id="GO:0003723">
    <property type="term" value="F:RNA binding"/>
    <property type="evidence" value="ECO:0007669"/>
    <property type="project" value="UniProtKB-KW"/>
</dbReference>
<dbReference type="PANTHER" id="PTHR24347">
    <property type="entry name" value="SERINE/THREONINE-PROTEIN KINASE"/>
    <property type="match status" value="1"/>
</dbReference>
<reference evidence="9 10" key="1">
    <citation type="journal article" date="2023" name="Elife">
        <title>Identification of key yeast species and microbe-microbe interactions impacting larval growth of Drosophila in the wild.</title>
        <authorList>
            <person name="Mure A."/>
            <person name="Sugiura Y."/>
            <person name="Maeda R."/>
            <person name="Honda K."/>
            <person name="Sakurai N."/>
            <person name="Takahashi Y."/>
            <person name="Watada M."/>
            <person name="Katoh T."/>
            <person name="Gotoh A."/>
            <person name="Gotoh Y."/>
            <person name="Taniguchi I."/>
            <person name="Nakamura K."/>
            <person name="Hayashi T."/>
            <person name="Katayama T."/>
            <person name="Uemura T."/>
            <person name="Hattori Y."/>
        </authorList>
    </citation>
    <scope>NUCLEOTIDE SEQUENCE [LARGE SCALE GENOMIC DNA]</scope>
    <source>
        <strain evidence="9 10">SC-9</strain>
    </source>
</reference>
<keyword evidence="2 5" id="KW-0547">Nucleotide-binding</keyword>
<dbReference type="PROSITE" id="PS00107">
    <property type="entry name" value="PROTEIN_KINASE_ATP"/>
    <property type="match status" value="1"/>
</dbReference>
<dbReference type="InterPro" id="IPR017441">
    <property type="entry name" value="Protein_kinase_ATP_BS"/>
</dbReference>
<dbReference type="PROSITE" id="PS50011">
    <property type="entry name" value="PROTEIN_KINASE_DOM"/>
    <property type="match status" value="1"/>
</dbReference>
<keyword evidence="6 9" id="KW-0723">Serine/threonine-protein kinase</keyword>
<dbReference type="Pfam" id="PF00069">
    <property type="entry name" value="Pkinase"/>
    <property type="match status" value="1"/>
</dbReference>
<protein>
    <submittedName>
        <fullName evidence="9">Serine/threonine protein kinase</fullName>
    </submittedName>
</protein>
<dbReference type="PROSITE" id="PS50006">
    <property type="entry name" value="FHA_DOMAIN"/>
    <property type="match status" value="1"/>
</dbReference>
<dbReference type="AlphaFoldDB" id="A0AAV5QWS0"/>
<keyword evidence="10" id="KW-1185">Reference proteome</keyword>
<evidence type="ECO:0000256" key="3">
    <source>
        <dbReference type="ARBA" id="ARBA00022840"/>
    </source>
</evidence>
<keyword evidence="3 5" id="KW-0067">ATP-binding</keyword>
<dbReference type="InterPro" id="IPR000719">
    <property type="entry name" value="Prot_kinase_dom"/>
</dbReference>
<evidence type="ECO:0000259" key="7">
    <source>
        <dbReference type="PROSITE" id="PS50006"/>
    </source>
</evidence>
<dbReference type="InterPro" id="IPR011009">
    <property type="entry name" value="Kinase-like_dom_sf"/>
</dbReference>